<evidence type="ECO:0000256" key="3">
    <source>
        <dbReference type="ARBA" id="ARBA00022980"/>
    </source>
</evidence>
<evidence type="ECO:0000256" key="7">
    <source>
        <dbReference type="ARBA" id="ARBA00035179"/>
    </source>
</evidence>
<keyword evidence="5" id="KW-0687">Ribonucleoprotein</keyword>
<dbReference type="Pfam" id="PF08561">
    <property type="entry name" value="Ribosomal_L37"/>
    <property type="match status" value="1"/>
</dbReference>
<evidence type="ECO:0000256" key="1">
    <source>
        <dbReference type="ARBA" id="ARBA00004173"/>
    </source>
</evidence>
<proteinExistence type="inferred from homology"/>
<reference evidence="8 9" key="1">
    <citation type="submission" date="2024-01" db="EMBL/GenBank/DDBJ databases">
        <authorList>
            <person name="Allen C."/>
            <person name="Tagirdzhanova G."/>
        </authorList>
    </citation>
    <scope>NUCLEOTIDE SEQUENCE [LARGE SCALE GENOMIC DNA]</scope>
    <source>
        <strain evidence="8 9">CBS 119000</strain>
    </source>
</reference>
<comment type="subcellular location">
    <subcellularLocation>
        <location evidence="1">Mitochondrion</location>
    </subcellularLocation>
</comment>
<evidence type="ECO:0000256" key="2">
    <source>
        <dbReference type="ARBA" id="ARBA00022946"/>
    </source>
</evidence>
<dbReference type="EMBL" id="CAWUON010000007">
    <property type="protein sequence ID" value="CAK7264533.1"/>
    <property type="molecule type" value="Genomic_DNA"/>
</dbReference>
<keyword evidence="9" id="KW-1185">Reference proteome</keyword>
<comment type="caution">
    <text evidence="8">The sequence shown here is derived from an EMBL/GenBank/DDBJ whole genome shotgun (WGS) entry which is preliminary data.</text>
</comment>
<organism evidence="8 9">
    <name type="scientific">Sporothrix epigloea</name>
    <dbReference type="NCBI Taxonomy" id="1892477"/>
    <lineage>
        <taxon>Eukaryota</taxon>
        <taxon>Fungi</taxon>
        <taxon>Dikarya</taxon>
        <taxon>Ascomycota</taxon>
        <taxon>Pezizomycotina</taxon>
        <taxon>Sordariomycetes</taxon>
        <taxon>Sordariomycetidae</taxon>
        <taxon>Ophiostomatales</taxon>
        <taxon>Ophiostomataceae</taxon>
        <taxon>Sporothrix</taxon>
    </lineage>
</organism>
<sequence length="218" mass="23950">MSICQRVLLRRTPALPLSARASRHVFYTFTASSCSSTPCYSPFSTSSAFKNATPIALDESKPHKATAAVPADGNAAPAALSTCPEGTVLLGLNYTKGKTDPVALRDEEYPSWLWNCLDVMKKSSTEENADVGDEFSKSKKQRRMALKRQREMEANILASGDLSALAPKIPLQHQSLNLTDSGAETDTMAAAARRKELRVALRKERRAKIKENNYLRSM</sequence>
<accession>A0ABP0D8H8</accession>
<dbReference type="Proteomes" id="UP001642502">
    <property type="component" value="Unassembled WGS sequence"/>
</dbReference>
<evidence type="ECO:0000256" key="5">
    <source>
        <dbReference type="ARBA" id="ARBA00023274"/>
    </source>
</evidence>
<comment type="similarity">
    <text evidence="6">Belongs to the mitochondrion-specific ribosomal protein mL54 family.</text>
</comment>
<evidence type="ECO:0000313" key="9">
    <source>
        <dbReference type="Proteomes" id="UP001642502"/>
    </source>
</evidence>
<dbReference type="PANTHER" id="PTHR28595">
    <property type="entry name" value="39S RIBOSOMAL PROTEIN L54, MITOCHONDRIAL"/>
    <property type="match status" value="1"/>
</dbReference>
<gene>
    <name evidence="8" type="ORF">SEPCBS119000_001045</name>
</gene>
<keyword evidence="2" id="KW-0809">Transit peptide</keyword>
<name>A0ABP0D8H8_9PEZI</name>
<protein>
    <recommendedName>
        <fullName evidence="7">Large ribosomal subunit protein mL54</fullName>
    </recommendedName>
</protein>
<evidence type="ECO:0000256" key="4">
    <source>
        <dbReference type="ARBA" id="ARBA00023128"/>
    </source>
</evidence>
<dbReference type="InterPro" id="IPR013870">
    <property type="entry name" value="Ribosomal_mL54"/>
</dbReference>
<keyword evidence="4" id="KW-0496">Mitochondrion</keyword>
<evidence type="ECO:0000256" key="6">
    <source>
        <dbReference type="ARBA" id="ARBA00033752"/>
    </source>
</evidence>
<evidence type="ECO:0000313" key="8">
    <source>
        <dbReference type="EMBL" id="CAK7264533.1"/>
    </source>
</evidence>
<dbReference type="PANTHER" id="PTHR28595:SF1">
    <property type="entry name" value="LARGE RIBOSOMAL SUBUNIT PROTEIN ML54"/>
    <property type="match status" value="1"/>
</dbReference>
<keyword evidence="3" id="KW-0689">Ribosomal protein</keyword>
<dbReference type="PROSITE" id="PS51257">
    <property type="entry name" value="PROKAR_LIPOPROTEIN"/>
    <property type="match status" value="1"/>
</dbReference>